<evidence type="ECO:0000313" key="2">
    <source>
        <dbReference type="Proteomes" id="UP000799755"/>
    </source>
</evidence>
<sequence>MDAFTAIGLAGNIVQFVDFSWKLIAGCRVIYKSSEGASDETLTLGSIANDVVRLSNAIGVSSYDDQLEPMAKECTAIAKELSDALNKLTAKSQRTMWISFSIALKEVWRKGKIEGICNRLGKVQAQLAVHIQRLEIERKDDFNKLREDVIRAITSLSSAKGSAKTSMQECFDQQQRSEEVDAEKATEVTIGLKNLSAAMSNLTEMGKTTQVEQQFLKSLHFANLVTRHEKIEKSHEETFTWMFRNSLEQGRMPLRFSEWLRSRSGIYWIEGKAGSGKSTLMKFLCKNPMTMSHLESWAQGKRLVVAQFFFWNAGTRLQKSREGLLRSLLFEILRKCPDLLSKVIENVGVPEFADEEESWCEDDLLRIYRVIMSQETPIRFCFFIDGLDEYEDDNKGPEELLDTLRSIDCSSNTKLCVSSRPWVIFRDEFGKTPEWHIRLEDLTRDDIRSFVSFKFNKNEQFQKLKERDPRYPKLIEDVVERARGVFLWVRLVVRSLLEGLTYHDSVATLSRRLNSFPEDLDDFFQHMIDSIPTIYRIQTARTFKIATEAKQPQLLMTYSFVDGLEEDREYCFKLPIAPMALPEIETRAEQMERRLDGRCRGLLEIVEDRECTAFDKYKIDFLHRTVRDFLLQS</sequence>
<organism evidence="1 2">
    <name type="scientific">Lindgomyces ingoldianus</name>
    <dbReference type="NCBI Taxonomy" id="673940"/>
    <lineage>
        <taxon>Eukaryota</taxon>
        <taxon>Fungi</taxon>
        <taxon>Dikarya</taxon>
        <taxon>Ascomycota</taxon>
        <taxon>Pezizomycotina</taxon>
        <taxon>Dothideomycetes</taxon>
        <taxon>Pleosporomycetidae</taxon>
        <taxon>Pleosporales</taxon>
        <taxon>Lindgomycetaceae</taxon>
        <taxon>Lindgomyces</taxon>
    </lineage>
</organism>
<accession>A0ACB6QEJ2</accession>
<name>A0ACB6QEJ2_9PLEO</name>
<proteinExistence type="predicted"/>
<comment type="caution">
    <text evidence="1">The sequence shown here is derived from an EMBL/GenBank/DDBJ whole genome shotgun (WGS) entry which is preliminary data.</text>
</comment>
<keyword evidence="2" id="KW-1185">Reference proteome</keyword>
<evidence type="ECO:0000313" key="1">
    <source>
        <dbReference type="EMBL" id="KAF2464920.1"/>
    </source>
</evidence>
<feature type="non-terminal residue" evidence="1">
    <location>
        <position position="633"/>
    </location>
</feature>
<dbReference type="EMBL" id="MU003533">
    <property type="protein sequence ID" value="KAF2464920.1"/>
    <property type="molecule type" value="Genomic_DNA"/>
</dbReference>
<gene>
    <name evidence="1" type="ORF">BDR25DRAFT_241210</name>
</gene>
<protein>
    <submittedName>
        <fullName evidence="1">Uncharacterized protein</fullName>
    </submittedName>
</protein>
<dbReference type="Proteomes" id="UP000799755">
    <property type="component" value="Unassembled WGS sequence"/>
</dbReference>
<reference evidence="1" key="1">
    <citation type="journal article" date="2020" name="Stud. Mycol.">
        <title>101 Dothideomycetes genomes: a test case for predicting lifestyles and emergence of pathogens.</title>
        <authorList>
            <person name="Haridas S."/>
            <person name="Albert R."/>
            <person name="Binder M."/>
            <person name="Bloem J."/>
            <person name="Labutti K."/>
            <person name="Salamov A."/>
            <person name="Andreopoulos B."/>
            <person name="Baker S."/>
            <person name="Barry K."/>
            <person name="Bills G."/>
            <person name="Bluhm B."/>
            <person name="Cannon C."/>
            <person name="Castanera R."/>
            <person name="Culley D."/>
            <person name="Daum C."/>
            <person name="Ezra D."/>
            <person name="Gonzalez J."/>
            <person name="Henrissat B."/>
            <person name="Kuo A."/>
            <person name="Liang C."/>
            <person name="Lipzen A."/>
            <person name="Lutzoni F."/>
            <person name="Magnuson J."/>
            <person name="Mondo S."/>
            <person name="Nolan M."/>
            <person name="Ohm R."/>
            <person name="Pangilinan J."/>
            <person name="Park H.-J."/>
            <person name="Ramirez L."/>
            <person name="Alfaro M."/>
            <person name="Sun H."/>
            <person name="Tritt A."/>
            <person name="Yoshinaga Y."/>
            <person name="Zwiers L.-H."/>
            <person name="Turgeon B."/>
            <person name="Goodwin S."/>
            <person name="Spatafora J."/>
            <person name="Crous P."/>
            <person name="Grigoriev I."/>
        </authorList>
    </citation>
    <scope>NUCLEOTIDE SEQUENCE</scope>
    <source>
        <strain evidence="1">ATCC 200398</strain>
    </source>
</reference>